<feature type="transmembrane region" description="Helical" evidence="3">
    <location>
        <begin position="314"/>
        <end position="332"/>
    </location>
</feature>
<dbReference type="PANTHER" id="PTHR35859">
    <property type="entry name" value="NONSELECTIVE CATION CHANNEL PROTEIN"/>
    <property type="match status" value="1"/>
</dbReference>
<feature type="compositionally biased region" description="Low complexity" evidence="2">
    <location>
        <begin position="191"/>
        <end position="202"/>
    </location>
</feature>
<name>A0ABR3YK44_9PEZI</name>
<keyword evidence="1" id="KW-0175">Coiled coil</keyword>
<keyword evidence="3" id="KW-1133">Transmembrane helix</keyword>
<dbReference type="InterPro" id="IPR052971">
    <property type="entry name" value="TRP_calcium_channel"/>
</dbReference>
<feature type="transmembrane region" description="Helical" evidence="3">
    <location>
        <begin position="507"/>
        <end position="527"/>
    </location>
</feature>
<feature type="domain" description="Calcium channel YVC1-like C-terminal transmembrane" evidence="4">
    <location>
        <begin position="320"/>
        <end position="612"/>
    </location>
</feature>
<keyword evidence="6" id="KW-1185">Reference proteome</keyword>
<evidence type="ECO:0000256" key="3">
    <source>
        <dbReference type="SAM" id="Phobius"/>
    </source>
</evidence>
<feature type="region of interest" description="Disordered" evidence="2">
    <location>
        <begin position="1"/>
        <end position="29"/>
    </location>
</feature>
<reference evidence="5 6" key="1">
    <citation type="journal article" date="2024" name="IMA Fungus">
        <title>IMA Genome - F19 : A genome assembly and annotation guide to empower mycologists, including annotated draft genome sequences of Ceratocystis pirilliformis, Diaporthe australafricana, Fusarium ophioides, Paecilomyces lecythidis, and Sporothrix stenoceras.</title>
        <authorList>
            <person name="Aylward J."/>
            <person name="Wilson A.M."/>
            <person name="Visagie C.M."/>
            <person name="Spraker J."/>
            <person name="Barnes I."/>
            <person name="Buitendag C."/>
            <person name="Ceriani C."/>
            <person name="Del Mar Angel L."/>
            <person name="du Plessis D."/>
            <person name="Fuchs T."/>
            <person name="Gasser K."/>
            <person name="Kramer D."/>
            <person name="Li W."/>
            <person name="Munsamy K."/>
            <person name="Piso A."/>
            <person name="Price J.L."/>
            <person name="Sonnekus B."/>
            <person name="Thomas C."/>
            <person name="van der Nest A."/>
            <person name="van Dijk A."/>
            <person name="van Heerden A."/>
            <person name="van Vuuren N."/>
            <person name="Yilmaz N."/>
            <person name="Duong T.A."/>
            <person name="van der Merwe N.A."/>
            <person name="Wingfield M.J."/>
            <person name="Wingfield B.D."/>
        </authorList>
    </citation>
    <scope>NUCLEOTIDE SEQUENCE [LARGE SCALE GENOMIC DNA]</scope>
    <source>
        <strain evidence="5 6">CMW 12675</strain>
    </source>
</reference>
<feature type="region of interest" description="Disordered" evidence="2">
    <location>
        <begin position="635"/>
        <end position="664"/>
    </location>
</feature>
<feature type="transmembrane region" description="Helical" evidence="3">
    <location>
        <begin position="376"/>
        <end position="398"/>
    </location>
</feature>
<protein>
    <recommendedName>
        <fullName evidence="4">Calcium channel YVC1-like C-terminal transmembrane domain-containing protein</fullName>
    </recommendedName>
</protein>
<feature type="coiled-coil region" evidence="1">
    <location>
        <begin position="673"/>
        <end position="700"/>
    </location>
</feature>
<dbReference type="Proteomes" id="UP001583280">
    <property type="component" value="Unassembled WGS sequence"/>
</dbReference>
<comment type="caution">
    <text evidence="5">The sequence shown here is derived from an EMBL/GenBank/DDBJ whole genome shotgun (WGS) entry which is preliminary data.</text>
</comment>
<accession>A0ABR3YK44</accession>
<feature type="region of interest" description="Disordered" evidence="2">
    <location>
        <begin position="142"/>
        <end position="209"/>
    </location>
</feature>
<evidence type="ECO:0000259" key="4">
    <source>
        <dbReference type="Pfam" id="PF23317"/>
    </source>
</evidence>
<gene>
    <name evidence="5" type="ORF">Cpir12675_006234</name>
</gene>
<dbReference type="InterPro" id="IPR056336">
    <property type="entry name" value="YVC1_C"/>
</dbReference>
<feature type="compositionally biased region" description="Acidic residues" evidence="2">
    <location>
        <begin position="152"/>
        <end position="161"/>
    </location>
</feature>
<evidence type="ECO:0000313" key="6">
    <source>
        <dbReference type="Proteomes" id="UP001583280"/>
    </source>
</evidence>
<dbReference type="Pfam" id="PF23317">
    <property type="entry name" value="YVC1_C"/>
    <property type="match status" value="1"/>
</dbReference>
<dbReference type="EMBL" id="JAWDJO010000269">
    <property type="protein sequence ID" value="KAL1888252.1"/>
    <property type="molecule type" value="Genomic_DNA"/>
</dbReference>
<evidence type="ECO:0000256" key="1">
    <source>
        <dbReference type="SAM" id="Coils"/>
    </source>
</evidence>
<dbReference type="PANTHER" id="PTHR35859:SF5">
    <property type="entry name" value="ION TRANSPORT DOMAIN-CONTAINING PROTEIN"/>
    <property type="match status" value="1"/>
</dbReference>
<feature type="transmembrane region" description="Helical" evidence="3">
    <location>
        <begin position="449"/>
        <end position="468"/>
    </location>
</feature>
<keyword evidence="3" id="KW-0812">Transmembrane</keyword>
<evidence type="ECO:0000256" key="2">
    <source>
        <dbReference type="SAM" id="MobiDB-lite"/>
    </source>
</evidence>
<keyword evidence="3" id="KW-0472">Membrane</keyword>
<evidence type="ECO:0000313" key="5">
    <source>
        <dbReference type="EMBL" id="KAL1888252.1"/>
    </source>
</evidence>
<sequence length="710" mass="79431">MPIKVKMRRPRELSPTPPPIASSPGQLPDIDDDDTFHVVIKKLSRYLNETIHVPSSFEQLRTTVAGDCVQSLVEHLSVVCHNRCIVNALLALKWHYDAQDEDRGVSLSRGYVCEIVAWRFLARLSVKETVDFCLHEIDEEDQDHYDNSDTQSDSDNDDASEETQVQHLALGHHDEEANEVSPLLSQSQHYGSVSSRRGGAVSTRPGSSSKRYELVGALSRLTMSSTHMGDDHGGPFQDPTGPFRGLNALEIAAISNSKRFLSHSVVQKLINGIWNGDIIFWDSLDVNATKMPRFYNPSQNDPFSRLRVPKYAKAWEVFFFLTFLCLYYAVMMERNPTSISGKEALLYVWIASFFYDEISAWIDAGSIFYTSDVWNMFDMVMIFIALVFIAVRSLGLYYHDAKIIEFSFDILAIEALFMVPRICSILSLSPYWGSLIPCIREMARDFCKFMVLVVIVYLGFLTTFSLIAREVYTLPHMTMMLTKIFFGNTGVGFDAMDKIDPVFGPPLMFTFIILSNFLLMGSLTGMLSNSFSRIITHANEEYLYVYSIYVLEASTSNRLTHFLPPFNLIALVIFRPIRLFLKSDSRFRAARIVLLKATHWPVVCIIKVYEALFGDGTSVSFSGLKGPVPTRGLSIKNKPSAHLGPPTSSGLQAPPPTTAVTQSSTHALAAQSNAALEAKVIDLAAKIDQLMDLVQAMQEQQLSSSPSGSN</sequence>
<feature type="transmembrane region" description="Helical" evidence="3">
    <location>
        <begin position="344"/>
        <end position="364"/>
    </location>
</feature>
<organism evidence="5 6">
    <name type="scientific">Ceratocystis pirilliformis</name>
    <dbReference type="NCBI Taxonomy" id="259994"/>
    <lineage>
        <taxon>Eukaryota</taxon>
        <taxon>Fungi</taxon>
        <taxon>Dikarya</taxon>
        <taxon>Ascomycota</taxon>
        <taxon>Pezizomycotina</taxon>
        <taxon>Sordariomycetes</taxon>
        <taxon>Hypocreomycetidae</taxon>
        <taxon>Microascales</taxon>
        <taxon>Ceratocystidaceae</taxon>
        <taxon>Ceratocystis</taxon>
    </lineage>
</organism>
<proteinExistence type="predicted"/>